<evidence type="ECO:0000256" key="2">
    <source>
        <dbReference type="ARBA" id="ARBA00004236"/>
    </source>
</evidence>
<keyword evidence="10" id="KW-0961">Cell wall biogenesis/degradation</keyword>
<reference evidence="14 15" key="1">
    <citation type="submission" date="2018-08" db="EMBL/GenBank/DDBJ databases">
        <title>Whole genome sequence analysis of Dermacoccus abyssi bacteria isolated from Deep Mariana trench Micromonospora spp reveals genes involved in the environmental adaptation and production of secondary metabolites.</title>
        <authorList>
            <person name="Abdel-Mageed W.M."/>
            <person name="Lehri B."/>
            <person name="Nouioui I."/>
            <person name="Goodfellow I."/>
            <person name="Jaspars M."/>
            <person name="Karlyshev A."/>
        </authorList>
    </citation>
    <scope>NUCLEOTIDE SEQUENCE [LARGE SCALE GENOMIC DNA]</scope>
    <source>
        <strain evidence="14 15">MT1.1</strain>
    </source>
</reference>
<organism evidence="14 15">
    <name type="scientific">Dermacoccus abyssi</name>
    <dbReference type="NCBI Taxonomy" id="322596"/>
    <lineage>
        <taxon>Bacteria</taxon>
        <taxon>Bacillati</taxon>
        <taxon>Actinomycetota</taxon>
        <taxon>Actinomycetes</taxon>
        <taxon>Micrococcales</taxon>
        <taxon>Dermacoccaceae</taxon>
        <taxon>Dermacoccus</taxon>
    </lineage>
</organism>
<comment type="similarity">
    <text evidence="3">Belongs to the transpeptidase family.</text>
</comment>
<evidence type="ECO:0000256" key="9">
    <source>
        <dbReference type="ARBA" id="ARBA00023136"/>
    </source>
</evidence>
<dbReference type="GO" id="GO:0008658">
    <property type="term" value="F:penicillin binding"/>
    <property type="evidence" value="ECO:0007669"/>
    <property type="project" value="InterPro"/>
</dbReference>
<gene>
    <name evidence="14" type="ORF">D1832_05950</name>
</gene>
<feature type="domain" description="Penicillin-binding protein dimerisation" evidence="13">
    <location>
        <begin position="83"/>
        <end position="265"/>
    </location>
</feature>
<evidence type="ECO:0000256" key="4">
    <source>
        <dbReference type="ARBA" id="ARBA00022475"/>
    </source>
</evidence>
<name>A0A417Z6Y8_9MICO</name>
<proteinExistence type="inferred from homology"/>
<dbReference type="GO" id="GO:0071972">
    <property type="term" value="F:peptidoglycan L,D-transpeptidase activity"/>
    <property type="evidence" value="ECO:0007669"/>
    <property type="project" value="TreeGrafter"/>
</dbReference>
<dbReference type="RefSeq" id="WP_118913056.1">
    <property type="nucleotide sequence ID" value="NZ_CBCRVH010000004.1"/>
</dbReference>
<feature type="domain" description="Penicillin-binding protein transpeptidase" evidence="12">
    <location>
        <begin position="311"/>
        <end position="684"/>
    </location>
</feature>
<keyword evidence="8 11" id="KW-1133">Transmembrane helix</keyword>
<dbReference type="Gene3D" id="3.90.1310.10">
    <property type="entry name" value="Penicillin-binding protein 2a (Domain 2)"/>
    <property type="match status" value="1"/>
</dbReference>
<feature type="transmembrane region" description="Helical" evidence="11">
    <location>
        <begin position="38"/>
        <end position="59"/>
    </location>
</feature>
<evidence type="ECO:0000256" key="5">
    <source>
        <dbReference type="ARBA" id="ARBA00022692"/>
    </source>
</evidence>
<evidence type="ECO:0000256" key="1">
    <source>
        <dbReference type="ARBA" id="ARBA00004167"/>
    </source>
</evidence>
<evidence type="ECO:0000256" key="8">
    <source>
        <dbReference type="ARBA" id="ARBA00022989"/>
    </source>
</evidence>
<protein>
    <submittedName>
        <fullName evidence="14">Penicillin-binding protein</fullName>
    </submittedName>
</protein>
<keyword evidence="5 11" id="KW-0812">Transmembrane</keyword>
<keyword evidence="7" id="KW-0573">Peptidoglycan synthesis</keyword>
<evidence type="ECO:0000256" key="3">
    <source>
        <dbReference type="ARBA" id="ARBA00007171"/>
    </source>
</evidence>
<evidence type="ECO:0000256" key="11">
    <source>
        <dbReference type="SAM" id="Phobius"/>
    </source>
</evidence>
<dbReference type="PANTHER" id="PTHR30627:SF2">
    <property type="entry name" value="PEPTIDOGLYCAN D,D-TRANSPEPTIDASE MRDA"/>
    <property type="match status" value="1"/>
</dbReference>
<evidence type="ECO:0000256" key="10">
    <source>
        <dbReference type="ARBA" id="ARBA00023316"/>
    </source>
</evidence>
<evidence type="ECO:0000256" key="7">
    <source>
        <dbReference type="ARBA" id="ARBA00022984"/>
    </source>
</evidence>
<sequence>MTRLHRGTPRERRPFGPFLVPSFRGAGSRGGRGTSGRARLLVMALVVALVATVMVGRLVQLQIVDGAENARAAADINTRHVVVPAQRGRILAADGTVLVGNGSTTTLTISPQALARDDAPKLLARVASAIGREPQSLMARTKACGTEGAAPSPVCFAGHPFEPVPIASDVDASAANALLERPEAYPGIAVRPAATRTYGSRGDSLAQVAGYLTAATADDTDVATSGSGVPTLLGRTGVEKQYDAVLRGRDGKRSTAIGPDGTAQRQVADVPPVAGQDVVTSIRPAVQDAAAKALADGIAAARERGQKAGSGSVVVLEANSGNVVAMTNQPTYDPSVWNGGVTQAEYDSLLDTRAADPLTNRAMSVAGPPASTFKAFSLFAAAQTGVDPNGSYSCPSSVMIGNRSYSNFESQAHGTIDIPKALEVSCDTVFYRWAYDAWVKAGGVKASTDAPDPYASVAREFGYGARTGVDLPAEASGSIPDRATKRREWEATKAASCRRAKSGYPEIADKDRASYLTQVAKENCTSGYVVRAGDAVNFAIGQGDVAATPMQVATSFAALATNGRVPTPRVAVATARSDGSARTALASPEARALSLDARMYARELEGLKRAVSTGTASEAFRGFDLDAHAVYGKTGTAEVYGKHATAWFASFGGADEDGKRYVVVVRVDEGGEGGRTAAPIARSVWDALVRRSR</sequence>
<dbReference type="InterPro" id="IPR050515">
    <property type="entry name" value="Beta-lactam/transpept"/>
</dbReference>
<dbReference type="SUPFAM" id="SSF56519">
    <property type="entry name" value="Penicillin binding protein dimerisation domain"/>
    <property type="match status" value="1"/>
</dbReference>
<evidence type="ECO:0000259" key="13">
    <source>
        <dbReference type="Pfam" id="PF03717"/>
    </source>
</evidence>
<dbReference type="AlphaFoldDB" id="A0A417Z6Y8"/>
<keyword evidence="4" id="KW-1003">Cell membrane</keyword>
<dbReference type="InterPro" id="IPR005311">
    <property type="entry name" value="PBP_dimer"/>
</dbReference>
<dbReference type="Pfam" id="PF00905">
    <property type="entry name" value="Transpeptidase"/>
    <property type="match status" value="1"/>
</dbReference>
<comment type="caution">
    <text evidence="14">The sequence shown here is derived from an EMBL/GenBank/DDBJ whole genome shotgun (WGS) entry which is preliminary data.</text>
</comment>
<comment type="subcellular location">
    <subcellularLocation>
        <location evidence="2">Cell membrane</location>
    </subcellularLocation>
    <subcellularLocation>
        <location evidence="1">Membrane</location>
        <topology evidence="1">Single-pass membrane protein</topology>
    </subcellularLocation>
</comment>
<dbReference type="InterPro" id="IPR036138">
    <property type="entry name" value="PBP_dimer_sf"/>
</dbReference>
<dbReference type="GO" id="GO:0009252">
    <property type="term" value="P:peptidoglycan biosynthetic process"/>
    <property type="evidence" value="ECO:0007669"/>
    <property type="project" value="UniProtKB-KW"/>
</dbReference>
<dbReference type="Pfam" id="PF03717">
    <property type="entry name" value="PBP_dimer"/>
    <property type="match status" value="1"/>
</dbReference>
<keyword evidence="6" id="KW-0133">Cell shape</keyword>
<keyword evidence="9 11" id="KW-0472">Membrane</keyword>
<dbReference type="PANTHER" id="PTHR30627">
    <property type="entry name" value="PEPTIDOGLYCAN D,D-TRANSPEPTIDASE"/>
    <property type="match status" value="1"/>
</dbReference>
<dbReference type="Proteomes" id="UP000285376">
    <property type="component" value="Unassembled WGS sequence"/>
</dbReference>
<dbReference type="GO" id="GO:0071555">
    <property type="term" value="P:cell wall organization"/>
    <property type="evidence" value="ECO:0007669"/>
    <property type="project" value="UniProtKB-KW"/>
</dbReference>
<dbReference type="GO" id="GO:0008360">
    <property type="term" value="P:regulation of cell shape"/>
    <property type="evidence" value="ECO:0007669"/>
    <property type="project" value="UniProtKB-KW"/>
</dbReference>
<dbReference type="InterPro" id="IPR001460">
    <property type="entry name" value="PCN-bd_Tpept"/>
</dbReference>
<dbReference type="Gene3D" id="3.40.710.10">
    <property type="entry name" value="DD-peptidase/beta-lactamase superfamily"/>
    <property type="match status" value="1"/>
</dbReference>
<evidence type="ECO:0000259" key="12">
    <source>
        <dbReference type="Pfam" id="PF00905"/>
    </source>
</evidence>
<evidence type="ECO:0000256" key="6">
    <source>
        <dbReference type="ARBA" id="ARBA00022960"/>
    </source>
</evidence>
<dbReference type="SUPFAM" id="SSF56601">
    <property type="entry name" value="beta-lactamase/transpeptidase-like"/>
    <property type="match status" value="1"/>
</dbReference>
<dbReference type="EMBL" id="QWLM01000005">
    <property type="protein sequence ID" value="RHW46369.1"/>
    <property type="molecule type" value="Genomic_DNA"/>
</dbReference>
<evidence type="ECO:0000313" key="14">
    <source>
        <dbReference type="EMBL" id="RHW46369.1"/>
    </source>
</evidence>
<evidence type="ECO:0000313" key="15">
    <source>
        <dbReference type="Proteomes" id="UP000285376"/>
    </source>
</evidence>
<dbReference type="InterPro" id="IPR012338">
    <property type="entry name" value="Beta-lactam/transpept-like"/>
</dbReference>
<accession>A0A417Z6Y8</accession>
<dbReference type="GO" id="GO:0005886">
    <property type="term" value="C:plasma membrane"/>
    <property type="evidence" value="ECO:0007669"/>
    <property type="project" value="UniProtKB-SubCell"/>
</dbReference>